<evidence type="ECO:0000313" key="1">
    <source>
        <dbReference type="EMBL" id="KAI4817754.1"/>
    </source>
</evidence>
<comment type="caution">
    <text evidence="1">The sequence shown here is derived from an EMBL/GenBank/DDBJ whole genome shotgun (WGS) entry which is preliminary data.</text>
</comment>
<proteinExistence type="predicted"/>
<keyword evidence="2" id="KW-1185">Reference proteome</keyword>
<sequence length="104" mass="11253">RLLRRRDPPDLSSAGVCRKLSEFVQTAESENPQATSDLIRPHLSGSRCSESRGPRPALLSLRRPFEAEGLVLAAPPSATASHCLLTEDTEPGPDAECYLSNVPE</sequence>
<dbReference type="EMBL" id="CM043795">
    <property type="protein sequence ID" value="KAI4817754.1"/>
    <property type="molecule type" value="Genomic_DNA"/>
</dbReference>
<gene>
    <name evidence="1" type="ORF">KUCAC02_011131</name>
</gene>
<protein>
    <submittedName>
        <fullName evidence="1">Uncharacterized protein</fullName>
    </submittedName>
</protein>
<feature type="non-terminal residue" evidence="1">
    <location>
        <position position="104"/>
    </location>
</feature>
<accession>A0ACB9WWP6</accession>
<reference evidence="1" key="1">
    <citation type="submission" date="2022-05" db="EMBL/GenBank/DDBJ databases">
        <title>Chromosome-level genome of Chaenocephalus aceratus.</title>
        <authorList>
            <person name="Park H."/>
        </authorList>
    </citation>
    <scope>NUCLEOTIDE SEQUENCE</scope>
    <source>
        <strain evidence="1">KU_202001</strain>
    </source>
</reference>
<organism evidence="1 2">
    <name type="scientific">Chaenocephalus aceratus</name>
    <name type="common">Blackfin icefish</name>
    <name type="synonym">Chaenichthys aceratus</name>
    <dbReference type="NCBI Taxonomy" id="36190"/>
    <lineage>
        <taxon>Eukaryota</taxon>
        <taxon>Metazoa</taxon>
        <taxon>Chordata</taxon>
        <taxon>Craniata</taxon>
        <taxon>Vertebrata</taxon>
        <taxon>Euteleostomi</taxon>
        <taxon>Actinopterygii</taxon>
        <taxon>Neopterygii</taxon>
        <taxon>Teleostei</taxon>
        <taxon>Neoteleostei</taxon>
        <taxon>Acanthomorphata</taxon>
        <taxon>Eupercaria</taxon>
        <taxon>Perciformes</taxon>
        <taxon>Notothenioidei</taxon>
        <taxon>Channichthyidae</taxon>
        <taxon>Chaenocephalus</taxon>
    </lineage>
</organism>
<name>A0ACB9WWP6_CHAAC</name>
<feature type="non-terminal residue" evidence="1">
    <location>
        <position position="1"/>
    </location>
</feature>
<evidence type="ECO:0000313" key="2">
    <source>
        <dbReference type="Proteomes" id="UP001057452"/>
    </source>
</evidence>
<dbReference type="Proteomes" id="UP001057452">
    <property type="component" value="Chromosome 11"/>
</dbReference>